<dbReference type="Gene3D" id="3.40.50.360">
    <property type="match status" value="1"/>
</dbReference>
<organism evidence="2 3">
    <name type="scientific">Fusobacterium necrophorum subsp. funduliforme B35</name>
    <dbReference type="NCBI Taxonomy" id="1226633"/>
    <lineage>
        <taxon>Bacteria</taxon>
        <taxon>Fusobacteriati</taxon>
        <taxon>Fusobacteriota</taxon>
        <taxon>Fusobacteriia</taxon>
        <taxon>Fusobacteriales</taxon>
        <taxon>Fusobacteriaceae</taxon>
        <taxon>Fusobacterium</taxon>
    </lineage>
</organism>
<dbReference type="RefSeq" id="WP_039121172.1">
    <property type="nucleotide sequence ID" value="NZ_AOJP01000011.1"/>
</dbReference>
<dbReference type="PANTHER" id="PTHR39201">
    <property type="entry name" value="EXPORTED PROTEIN-RELATED"/>
    <property type="match status" value="1"/>
</dbReference>
<dbReference type="EMBL" id="AUZI01000010">
    <property type="protein sequence ID" value="KID49910.1"/>
    <property type="molecule type" value="Genomic_DNA"/>
</dbReference>
<dbReference type="PANTHER" id="PTHR39201:SF1">
    <property type="entry name" value="FLAVODOXIN-LIKE DOMAIN-CONTAINING PROTEIN"/>
    <property type="match status" value="1"/>
</dbReference>
<dbReference type="InterPro" id="IPR029039">
    <property type="entry name" value="Flavoprotein-like_sf"/>
</dbReference>
<comment type="caution">
    <text evidence="2">The sequence shown here is derived from an EMBL/GenBank/DDBJ whole genome shotgun (WGS) entry which is preliminary data.</text>
</comment>
<protein>
    <submittedName>
        <fullName evidence="2">Flavin reductase</fullName>
    </submittedName>
</protein>
<dbReference type="Pfam" id="PF12682">
    <property type="entry name" value="Flavodoxin_4"/>
    <property type="match status" value="1"/>
</dbReference>
<evidence type="ECO:0000313" key="3">
    <source>
        <dbReference type="Proteomes" id="UP000031184"/>
    </source>
</evidence>
<evidence type="ECO:0000313" key="2">
    <source>
        <dbReference type="EMBL" id="KID49910.1"/>
    </source>
</evidence>
<sequence length="159" mass="18476">MNTNILVVYFTWSNTSQKIAERIQALLQADIFQIQTEKIYPDTYLACIVDAGKEKMKKERPVLRNYLQSIEQYEKIILVFPNWWGGLPMPVFTFLEHLDFSEKTILPVCMNGGSGFSKTIKQLQETCPTAKILEGIEIKKKAAESEETQKRLEKWLRIE</sequence>
<proteinExistence type="predicted"/>
<evidence type="ECO:0000259" key="1">
    <source>
        <dbReference type="Pfam" id="PF12682"/>
    </source>
</evidence>
<dbReference type="InterPro" id="IPR008254">
    <property type="entry name" value="Flavodoxin/NO_synth"/>
</dbReference>
<gene>
    <name evidence="2" type="ORF">C095_01955</name>
</gene>
<dbReference type="AlphaFoldDB" id="A0A017H3W7"/>
<feature type="domain" description="Flavodoxin-like" evidence="1">
    <location>
        <begin position="5"/>
        <end position="155"/>
    </location>
</feature>
<dbReference type="OrthoDB" id="9806505at2"/>
<dbReference type="Proteomes" id="UP000031184">
    <property type="component" value="Unassembled WGS sequence"/>
</dbReference>
<dbReference type="PATRIC" id="fig|1226633.4.peg.385"/>
<dbReference type="SUPFAM" id="SSF52218">
    <property type="entry name" value="Flavoproteins"/>
    <property type="match status" value="1"/>
</dbReference>
<name>A0A017H3W7_9FUSO</name>
<dbReference type="GO" id="GO:0010181">
    <property type="term" value="F:FMN binding"/>
    <property type="evidence" value="ECO:0007669"/>
    <property type="project" value="InterPro"/>
</dbReference>
<reference evidence="2 3" key="1">
    <citation type="submission" date="2013-08" db="EMBL/GenBank/DDBJ databases">
        <title>An opportunistic ruminal bacterium that causes liver abscesses in cattle.</title>
        <authorList>
            <person name="Benahmed F.H."/>
            <person name="Rasmussen M."/>
            <person name="Harbottle H."/>
            <person name="Soppet D."/>
            <person name="Nagaraja T.G."/>
            <person name="Davidson M."/>
        </authorList>
    </citation>
    <scope>NUCLEOTIDE SEQUENCE [LARGE SCALE GENOMIC DNA]</scope>
    <source>
        <strain evidence="2 3">B35</strain>
    </source>
</reference>
<accession>A0A017H3W7</accession>